<feature type="transmembrane region" description="Helical" evidence="1">
    <location>
        <begin position="23"/>
        <end position="43"/>
    </location>
</feature>
<feature type="transmembrane region" description="Helical" evidence="1">
    <location>
        <begin position="55"/>
        <end position="72"/>
    </location>
</feature>
<accession>A0A2H0BRL1</accession>
<dbReference type="AlphaFoldDB" id="A0A2H0BRL1"/>
<keyword evidence="1" id="KW-0472">Membrane</keyword>
<comment type="caution">
    <text evidence="2">The sequence shown here is derived from an EMBL/GenBank/DDBJ whole genome shotgun (WGS) entry which is preliminary data.</text>
</comment>
<organism evidence="2 3">
    <name type="scientific">Candidatus Uhrbacteria bacterium CG22_combo_CG10-13_8_21_14_all_47_17</name>
    <dbReference type="NCBI Taxonomy" id="1975041"/>
    <lineage>
        <taxon>Bacteria</taxon>
        <taxon>Candidatus Uhriibacteriota</taxon>
    </lineage>
</organism>
<dbReference type="EMBL" id="PCSZ01000071">
    <property type="protein sequence ID" value="PIP60313.1"/>
    <property type="molecule type" value="Genomic_DNA"/>
</dbReference>
<name>A0A2H0BRL1_9BACT</name>
<keyword evidence="1" id="KW-0812">Transmembrane</keyword>
<reference evidence="2 3" key="1">
    <citation type="submission" date="2017-09" db="EMBL/GenBank/DDBJ databases">
        <title>Depth-based differentiation of microbial function through sediment-hosted aquifers and enrichment of novel symbionts in the deep terrestrial subsurface.</title>
        <authorList>
            <person name="Probst A.J."/>
            <person name="Ladd B."/>
            <person name="Jarett J.K."/>
            <person name="Geller-Mcgrath D.E."/>
            <person name="Sieber C.M."/>
            <person name="Emerson J.B."/>
            <person name="Anantharaman K."/>
            <person name="Thomas B.C."/>
            <person name="Malmstrom R."/>
            <person name="Stieglmeier M."/>
            <person name="Klingl A."/>
            <person name="Woyke T."/>
            <person name="Ryan C.M."/>
            <person name="Banfield J.F."/>
        </authorList>
    </citation>
    <scope>NUCLEOTIDE SEQUENCE [LARGE SCALE GENOMIC DNA]</scope>
    <source>
        <strain evidence="2">CG22_combo_CG10-13_8_21_14_all_47_17</strain>
    </source>
</reference>
<keyword evidence="1" id="KW-1133">Transmembrane helix</keyword>
<proteinExistence type="predicted"/>
<evidence type="ECO:0000313" key="3">
    <source>
        <dbReference type="Proteomes" id="UP000231581"/>
    </source>
</evidence>
<dbReference type="Proteomes" id="UP000231581">
    <property type="component" value="Unassembled WGS sequence"/>
</dbReference>
<gene>
    <name evidence="2" type="ORF">COX00_03945</name>
</gene>
<evidence type="ECO:0000256" key="1">
    <source>
        <dbReference type="SAM" id="Phobius"/>
    </source>
</evidence>
<sequence>MLVAPILSWLFKKIGILIPKKNWVILMLPISVLVHILVGKITPLTEYFLDPNGHYLVKLIVLICCVLGGMNIKRITPTKRLSHG</sequence>
<evidence type="ECO:0000313" key="2">
    <source>
        <dbReference type="EMBL" id="PIP60313.1"/>
    </source>
</evidence>
<protein>
    <submittedName>
        <fullName evidence="2">Uncharacterized protein</fullName>
    </submittedName>
</protein>